<organism evidence="2 3">
    <name type="scientific">Stutzerimonas kirkiae</name>
    <dbReference type="NCBI Taxonomy" id="2211392"/>
    <lineage>
        <taxon>Bacteria</taxon>
        <taxon>Pseudomonadati</taxon>
        <taxon>Pseudomonadota</taxon>
        <taxon>Gammaproteobacteria</taxon>
        <taxon>Pseudomonadales</taxon>
        <taxon>Pseudomonadaceae</taxon>
        <taxon>Stutzerimonas</taxon>
    </lineage>
</organism>
<keyword evidence="1" id="KW-0812">Transmembrane</keyword>
<reference evidence="2 3" key="1">
    <citation type="submission" date="2018-06" db="EMBL/GenBank/DDBJ databases">
        <title>Three novel Pseudomonas species isolated from symptomatic oak.</title>
        <authorList>
            <person name="Bueno-Gonzalez V."/>
            <person name="Brady C."/>
        </authorList>
    </citation>
    <scope>NUCLEOTIDE SEQUENCE [LARGE SCALE GENOMIC DNA]</scope>
    <source>
        <strain evidence="2 3">P17C</strain>
    </source>
</reference>
<evidence type="ECO:0000256" key="1">
    <source>
        <dbReference type="SAM" id="Phobius"/>
    </source>
</evidence>
<name>A0A4Q9QWS9_9GAMM</name>
<sequence length="154" mass="17362">MIISVLLILAWLVLLLKYPLKALPVSLGALLGLGLIAAWVLWQEHRETSRLAHLELELLYAPAHCPAARPLSLKLLNQSERPLQDLRWEIAAYAPGSALNLVQSNYDAPRYRGPGDLLPGKHWQTCLPLPPLRPGYRPETLEFRAERLQGHFKP</sequence>
<comment type="caution">
    <text evidence="2">The sequence shown here is derived from an EMBL/GenBank/DDBJ whole genome shotgun (WGS) entry which is preliminary data.</text>
</comment>
<dbReference type="AlphaFoldDB" id="A0A4Q9QWS9"/>
<dbReference type="EMBL" id="QJUP01000045">
    <property type="protein sequence ID" value="TBU87814.1"/>
    <property type="molecule type" value="Genomic_DNA"/>
</dbReference>
<keyword evidence="3" id="KW-1185">Reference proteome</keyword>
<evidence type="ECO:0000313" key="2">
    <source>
        <dbReference type="EMBL" id="TBU87814.1"/>
    </source>
</evidence>
<proteinExistence type="predicted"/>
<dbReference type="RefSeq" id="WP_131186220.1">
    <property type="nucleotide sequence ID" value="NZ_QJUO01000054.1"/>
</dbReference>
<gene>
    <name evidence="2" type="ORF">DNJ96_18780</name>
</gene>
<keyword evidence="1" id="KW-1133">Transmembrane helix</keyword>
<dbReference type="Proteomes" id="UP000292639">
    <property type="component" value="Unassembled WGS sequence"/>
</dbReference>
<accession>A0A4Q9QWS9</accession>
<keyword evidence="1" id="KW-0472">Membrane</keyword>
<protein>
    <submittedName>
        <fullName evidence="2">Multidrug transporter</fullName>
    </submittedName>
</protein>
<evidence type="ECO:0000313" key="3">
    <source>
        <dbReference type="Proteomes" id="UP000292639"/>
    </source>
</evidence>
<feature type="transmembrane region" description="Helical" evidence="1">
    <location>
        <begin position="25"/>
        <end position="42"/>
    </location>
</feature>